<accession>M2V955</accession>
<sequence>MSNVQSNTVEAIAIEPPTAQGVPRRGRGGDDEDEGEAARHVIPTRSPLVASPRHAEAYSPVGCRYIPSTAGGVAKKTETKPVQIHVTDQKTRRERETARKKKMQYRNTISAAHSPTPLNRPVHLVPGYDASMAINYSDDPLPTHPPRKPTIKIPSRFSLSRFADVGLVMALSRCPVYAEPGHTPNRQSRPPNPIIHQPTTNNNWIRVPFTA</sequence>
<evidence type="ECO:0000256" key="1">
    <source>
        <dbReference type="SAM" id="MobiDB-lite"/>
    </source>
</evidence>
<feature type="region of interest" description="Disordered" evidence="1">
    <location>
        <begin position="1"/>
        <end position="53"/>
    </location>
</feature>
<reference evidence="3" key="2">
    <citation type="journal article" date="2013" name="PLoS Genet.">
        <title>Comparative genome structure, secondary metabolite, and effector coding capacity across Cochliobolus pathogens.</title>
        <authorList>
            <person name="Condon B.J."/>
            <person name="Leng Y."/>
            <person name="Wu D."/>
            <person name="Bushley K.E."/>
            <person name="Ohm R.A."/>
            <person name="Otillar R."/>
            <person name="Martin J."/>
            <person name="Schackwitz W."/>
            <person name="Grimwood J."/>
            <person name="MohdZainudin N."/>
            <person name="Xue C."/>
            <person name="Wang R."/>
            <person name="Manning V.A."/>
            <person name="Dhillon B."/>
            <person name="Tu Z.J."/>
            <person name="Steffenson B.J."/>
            <person name="Salamov A."/>
            <person name="Sun H."/>
            <person name="Lowry S."/>
            <person name="LaButti K."/>
            <person name="Han J."/>
            <person name="Copeland A."/>
            <person name="Lindquist E."/>
            <person name="Barry K."/>
            <person name="Schmutz J."/>
            <person name="Baker S.E."/>
            <person name="Ciuffetti L.M."/>
            <person name="Grigoriev I.V."/>
            <person name="Zhong S."/>
            <person name="Turgeon B.G."/>
        </authorList>
    </citation>
    <scope>NUCLEOTIDE SEQUENCE [LARGE SCALE GENOMIC DNA]</scope>
    <source>
        <strain evidence="3">C5 / ATCC 48332 / race O</strain>
    </source>
</reference>
<feature type="region of interest" description="Disordered" evidence="1">
    <location>
        <begin position="180"/>
        <end position="201"/>
    </location>
</feature>
<dbReference type="AlphaFoldDB" id="M2V955"/>
<keyword evidence="3" id="KW-1185">Reference proteome</keyword>
<name>M2V955_COCH5</name>
<dbReference type="HOGENOM" id="CLU_1304751_0_0_1"/>
<gene>
    <name evidence="2" type="ORF">COCHEDRAFT_1025039</name>
</gene>
<dbReference type="Proteomes" id="UP000016936">
    <property type="component" value="Unassembled WGS sequence"/>
</dbReference>
<proteinExistence type="predicted"/>
<protein>
    <submittedName>
        <fullName evidence="2">Uncharacterized protein</fullName>
    </submittedName>
</protein>
<dbReference type="EMBL" id="KB445569">
    <property type="protein sequence ID" value="EMD96502.1"/>
    <property type="molecule type" value="Genomic_DNA"/>
</dbReference>
<evidence type="ECO:0000313" key="2">
    <source>
        <dbReference type="EMBL" id="EMD96502.1"/>
    </source>
</evidence>
<evidence type="ECO:0000313" key="3">
    <source>
        <dbReference type="Proteomes" id="UP000016936"/>
    </source>
</evidence>
<organism evidence="2 3">
    <name type="scientific">Cochliobolus heterostrophus (strain C5 / ATCC 48332 / race O)</name>
    <name type="common">Southern corn leaf blight fungus</name>
    <name type="synonym">Bipolaris maydis</name>
    <dbReference type="NCBI Taxonomy" id="701091"/>
    <lineage>
        <taxon>Eukaryota</taxon>
        <taxon>Fungi</taxon>
        <taxon>Dikarya</taxon>
        <taxon>Ascomycota</taxon>
        <taxon>Pezizomycotina</taxon>
        <taxon>Dothideomycetes</taxon>
        <taxon>Pleosporomycetidae</taxon>
        <taxon>Pleosporales</taxon>
        <taxon>Pleosporineae</taxon>
        <taxon>Pleosporaceae</taxon>
        <taxon>Bipolaris</taxon>
    </lineage>
</organism>
<reference evidence="2 3" key="1">
    <citation type="journal article" date="2012" name="PLoS Pathog.">
        <title>Diverse lifestyles and strategies of plant pathogenesis encoded in the genomes of eighteen Dothideomycetes fungi.</title>
        <authorList>
            <person name="Ohm R.A."/>
            <person name="Feau N."/>
            <person name="Henrissat B."/>
            <person name="Schoch C.L."/>
            <person name="Horwitz B.A."/>
            <person name="Barry K.W."/>
            <person name="Condon B.J."/>
            <person name="Copeland A.C."/>
            <person name="Dhillon B."/>
            <person name="Glaser F."/>
            <person name="Hesse C.N."/>
            <person name="Kosti I."/>
            <person name="LaButti K."/>
            <person name="Lindquist E.A."/>
            <person name="Lucas S."/>
            <person name="Salamov A.A."/>
            <person name="Bradshaw R.E."/>
            <person name="Ciuffetti L."/>
            <person name="Hamelin R.C."/>
            <person name="Kema G.H.J."/>
            <person name="Lawrence C."/>
            <person name="Scott J.A."/>
            <person name="Spatafora J.W."/>
            <person name="Turgeon B.G."/>
            <person name="de Wit P.J.G.M."/>
            <person name="Zhong S."/>
            <person name="Goodwin S.B."/>
            <person name="Grigoriev I.V."/>
        </authorList>
    </citation>
    <scope>NUCLEOTIDE SEQUENCE [LARGE SCALE GENOMIC DNA]</scope>
    <source>
        <strain evidence="3">C5 / ATCC 48332 / race O</strain>
    </source>
</reference>